<evidence type="ECO:0000256" key="1">
    <source>
        <dbReference type="SAM" id="MobiDB-lite"/>
    </source>
</evidence>
<gene>
    <name evidence="2" type="ORF">PCON_02315</name>
</gene>
<organism evidence="2 3">
    <name type="scientific">Pyronema omphalodes (strain CBS 100304)</name>
    <name type="common">Pyronema confluens</name>
    <dbReference type="NCBI Taxonomy" id="1076935"/>
    <lineage>
        <taxon>Eukaryota</taxon>
        <taxon>Fungi</taxon>
        <taxon>Dikarya</taxon>
        <taxon>Ascomycota</taxon>
        <taxon>Pezizomycotina</taxon>
        <taxon>Pezizomycetes</taxon>
        <taxon>Pezizales</taxon>
        <taxon>Pyronemataceae</taxon>
        <taxon>Pyronema</taxon>
    </lineage>
</organism>
<protein>
    <submittedName>
        <fullName evidence="2">Uncharacterized protein</fullName>
    </submittedName>
</protein>
<evidence type="ECO:0000313" key="2">
    <source>
        <dbReference type="EMBL" id="CCX15856.1"/>
    </source>
</evidence>
<sequence length="116" mass="13057">MKFRLPAQIPNRTMGDLPPPTVDIMRTWPIPRCSLSTSTNDVTATPRVYNTSTPHANKTTSTLSPSHPHYHRHTSFSKRRLLSTKTSTNSFLGSPANPSVFLPERWDSIEGLRSLR</sequence>
<keyword evidence="3" id="KW-1185">Reference proteome</keyword>
<feature type="region of interest" description="Disordered" evidence="1">
    <location>
        <begin position="36"/>
        <end position="82"/>
    </location>
</feature>
<name>U4LB59_PYROM</name>
<dbReference type="AlphaFoldDB" id="U4LB59"/>
<reference evidence="2 3" key="1">
    <citation type="journal article" date="2013" name="PLoS Genet.">
        <title>The genome and development-dependent transcriptomes of Pyronema confluens: a window into fungal evolution.</title>
        <authorList>
            <person name="Traeger S."/>
            <person name="Altegoer F."/>
            <person name="Freitag M."/>
            <person name="Gabaldon T."/>
            <person name="Kempken F."/>
            <person name="Kumar A."/>
            <person name="Marcet-Houben M."/>
            <person name="Poggeler S."/>
            <person name="Stajich J.E."/>
            <person name="Nowrousian M."/>
        </authorList>
    </citation>
    <scope>NUCLEOTIDE SEQUENCE [LARGE SCALE GENOMIC DNA]</scope>
    <source>
        <strain evidence="3">CBS 100304</strain>
        <tissue evidence="2">Vegetative mycelium</tissue>
    </source>
</reference>
<dbReference type="Proteomes" id="UP000018144">
    <property type="component" value="Unassembled WGS sequence"/>
</dbReference>
<dbReference type="EMBL" id="HF936264">
    <property type="protein sequence ID" value="CCX15856.1"/>
    <property type="molecule type" value="Genomic_DNA"/>
</dbReference>
<accession>U4LB59</accession>
<feature type="compositionally biased region" description="Polar residues" evidence="1">
    <location>
        <begin position="36"/>
        <end position="65"/>
    </location>
</feature>
<feature type="compositionally biased region" description="Basic residues" evidence="1">
    <location>
        <begin position="68"/>
        <end position="82"/>
    </location>
</feature>
<evidence type="ECO:0000313" key="3">
    <source>
        <dbReference type="Proteomes" id="UP000018144"/>
    </source>
</evidence>
<feature type="region of interest" description="Disordered" evidence="1">
    <location>
        <begin position="1"/>
        <end position="20"/>
    </location>
</feature>
<proteinExistence type="predicted"/>